<dbReference type="KEGG" id="acaf:CA12_10400"/>
<keyword evidence="7" id="KW-1133">Transmembrane helix</keyword>
<evidence type="ECO:0000256" key="10">
    <source>
        <dbReference type="SAM" id="MobiDB-lite"/>
    </source>
</evidence>
<evidence type="ECO:0000256" key="3">
    <source>
        <dbReference type="ARBA" id="ARBA00022692"/>
    </source>
</evidence>
<protein>
    <submittedName>
        <fullName evidence="12">Serine/threonine-protein kinase PrkC</fullName>
        <ecNumber evidence="12">2.7.11.1</ecNumber>
    </submittedName>
</protein>
<evidence type="ECO:0000256" key="4">
    <source>
        <dbReference type="ARBA" id="ARBA00022741"/>
    </source>
</evidence>
<evidence type="ECO:0000259" key="11">
    <source>
        <dbReference type="PROSITE" id="PS50011"/>
    </source>
</evidence>
<evidence type="ECO:0000256" key="1">
    <source>
        <dbReference type="ARBA" id="ARBA00004141"/>
    </source>
</evidence>
<dbReference type="InterPro" id="IPR017441">
    <property type="entry name" value="Protein_kinase_ATP_BS"/>
</dbReference>
<keyword evidence="6 9" id="KW-0067">ATP-binding</keyword>
<feature type="region of interest" description="Disordered" evidence="10">
    <location>
        <begin position="234"/>
        <end position="285"/>
    </location>
</feature>
<evidence type="ECO:0000256" key="7">
    <source>
        <dbReference type="ARBA" id="ARBA00022989"/>
    </source>
</evidence>
<keyword evidence="5 12" id="KW-0418">Kinase</keyword>
<keyword evidence="2 12" id="KW-0808">Transferase</keyword>
<dbReference type="GO" id="GO:0016020">
    <property type="term" value="C:membrane"/>
    <property type="evidence" value="ECO:0007669"/>
    <property type="project" value="UniProtKB-SubCell"/>
</dbReference>
<feature type="binding site" evidence="9">
    <location>
        <position position="227"/>
    </location>
    <ligand>
        <name>ATP</name>
        <dbReference type="ChEBI" id="CHEBI:30616"/>
    </ligand>
</feature>
<dbReference type="OrthoDB" id="6111975at2"/>
<dbReference type="EC" id="2.7.11.1" evidence="12"/>
<keyword evidence="13" id="KW-1185">Reference proteome</keyword>
<dbReference type="InterPro" id="IPR011009">
    <property type="entry name" value="Kinase-like_dom_sf"/>
</dbReference>
<dbReference type="Gene3D" id="3.30.200.20">
    <property type="entry name" value="Phosphorylase Kinase, domain 1"/>
    <property type="match status" value="2"/>
</dbReference>
<evidence type="ECO:0000256" key="9">
    <source>
        <dbReference type="PROSITE-ProRule" id="PRU10141"/>
    </source>
</evidence>
<feature type="region of interest" description="Disordered" evidence="10">
    <location>
        <begin position="1"/>
        <end position="20"/>
    </location>
</feature>
<sequence length="694" mass="72883">MTAAAPFPRRSTPPTAPTGVSADAPAFVAGTVPYLCVCGSRAVVRPAVGTDAGGGDCPACGRHYAASVLEEAGAETLFLPLIQDPTPAAAAPGQGADDDRNETAPLPDVDALFDGLARDRRSDQRGDRRAARRAGGGAFDGLLPDPEVAPARAAAPEDVAAADADLAETLPLSGPPGGRAGATFDPGELRPGTRLGHFQIEAPLGRGGMGAVYRALDLSLERFVAVKVIRPDRAGSSRALRAATPRTGPPRAGSPQTGSSRAGSPQTGETDVRTESGVPSTGSGSQALDRLLQEARAQARVNHPNVAHVYFVSPDPDKPFLAMELVEGSTLADVLKKQGALPYGAVTRLGAEIAGALECAAKYDIVHGDVKPSNVLLAHSRHDGPDRVGTVKLSDFGLARRTSRQRVGGLEGTPNYLAPEVVRGGSPTVQSDLYALGVTLFEMTFGRLPYTTRKQGLSHRLGAHLTNAPEFPDPWPANLPPGWQDVLARLLEKDPADRPATAAEAAGEILRLAPQSNTLAGPLIRSLGALTDLGLVVLISVGMFATLARPTLNAIDQVIGLPGWLTSVIPLVLLSKLLACVPSLLFAWWQARTGRTPGKTLFQMRIVDRYGLPPSKRTLLVRGLAQTFPIWGLAVSVLVEELTGQLWLEQSLALFVLTVWALDNVAGLFSAKSRTLHDRLLGTRVALDTAARSE</sequence>
<comment type="subcellular location">
    <subcellularLocation>
        <location evidence="1">Membrane</location>
        <topology evidence="1">Multi-pass membrane protein</topology>
    </subcellularLocation>
</comment>
<dbReference type="GO" id="GO:0004674">
    <property type="term" value="F:protein serine/threonine kinase activity"/>
    <property type="evidence" value="ECO:0007669"/>
    <property type="project" value="UniProtKB-EC"/>
</dbReference>
<dbReference type="CDD" id="cd14014">
    <property type="entry name" value="STKc_PknB_like"/>
    <property type="match status" value="1"/>
</dbReference>
<dbReference type="RefSeq" id="WP_145357805.1">
    <property type="nucleotide sequence ID" value="NZ_CP036265.1"/>
</dbReference>
<evidence type="ECO:0000256" key="6">
    <source>
        <dbReference type="ARBA" id="ARBA00022840"/>
    </source>
</evidence>
<dbReference type="EMBL" id="CP036265">
    <property type="protein sequence ID" value="QDT14960.1"/>
    <property type="molecule type" value="Genomic_DNA"/>
</dbReference>
<evidence type="ECO:0000256" key="5">
    <source>
        <dbReference type="ARBA" id="ARBA00022777"/>
    </source>
</evidence>
<name>A0A517P6G6_9PLAN</name>
<proteinExistence type="predicted"/>
<dbReference type="AlphaFoldDB" id="A0A517P6G6"/>
<dbReference type="PANTHER" id="PTHR43289">
    <property type="entry name" value="MITOGEN-ACTIVATED PROTEIN KINASE KINASE KINASE 20-RELATED"/>
    <property type="match status" value="1"/>
</dbReference>
<dbReference type="InterPro" id="IPR008271">
    <property type="entry name" value="Ser/Thr_kinase_AS"/>
</dbReference>
<reference evidence="12 13" key="1">
    <citation type="submission" date="2019-02" db="EMBL/GenBank/DDBJ databases">
        <title>Deep-cultivation of Planctomycetes and their phenomic and genomic characterization uncovers novel biology.</title>
        <authorList>
            <person name="Wiegand S."/>
            <person name="Jogler M."/>
            <person name="Boedeker C."/>
            <person name="Pinto D."/>
            <person name="Vollmers J."/>
            <person name="Rivas-Marin E."/>
            <person name="Kohn T."/>
            <person name="Peeters S.H."/>
            <person name="Heuer A."/>
            <person name="Rast P."/>
            <person name="Oberbeckmann S."/>
            <person name="Bunk B."/>
            <person name="Jeske O."/>
            <person name="Meyerdierks A."/>
            <person name="Storesund J.E."/>
            <person name="Kallscheuer N."/>
            <person name="Luecker S."/>
            <person name="Lage O.M."/>
            <person name="Pohl T."/>
            <person name="Merkel B.J."/>
            <person name="Hornburger P."/>
            <person name="Mueller R.-W."/>
            <person name="Bruemmer F."/>
            <person name="Labrenz M."/>
            <person name="Spormann A.M."/>
            <person name="Op den Camp H."/>
            <person name="Overmann J."/>
            <person name="Amann R."/>
            <person name="Jetten M.S.M."/>
            <person name="Mascher T."/>
            <person name="Medema M.H."/>
            <person name="Devos D.P."/>
            <person name="Kaster A.-K."/>
            <person name="Ovreas L."/>
            <person name="Rohde M."/>
            <person name="Galperin M.Y."/>
            <person name="Jogler C."/>
        </authorList>
    </citation>
    <scope>NUCLEOTIDE SEQUENCE [LARGE SCALE GENOMIC DNA]</scope>
    <source>
        <strain evidence="12 13">CA12</strain>
    </source>
</reference>
<evidence type="ECO:0000256" key="8">
    <source>
        <dbReference type="ARBA" id="ARBA00023136"/>
    </source>
</evidence>
<dbReference type="PROSITE" id="PS00108">
    <property type="entry name" value="PROTEIN_KINASE_ST"/>
    <property type="match status" value="1"/>
</dbReference>
<dbReference type="Pfam" id="PF00069">
    <property type="entry name" value="Pkinase"/>
    <property type="match status" value="1"/>
</dbReference>
<dbReference type="InterPro" id="IPR000719">
    <property type="entry name" value="Prot_kinase_dom"/>
</dbReference>
<keyword evidence="8" id="KW-0472">Membrane</keyword>
<evidence type="ECO:0000256" key="2">
    <source>
        <dbReference type="ARBA" id="ARBA00022679"/>
    </source>
</evidence>
<keyword evidence="4 9" id="KW-0547">Nucleotide-binding</keyword>
<dbReference type="PROSITE" id="PS50011">
    <property type="entry name" value="PROTEIN_KINASE_DOM"/>
    <property type="match status" value="1"/>
</dbReference>
<feature type="region of interest" description="Disordered" evidence="10">
    <location>
        <begin position="85"/>
        <end position="146"/>
    </location>
</feature>
<dbReference type="SMART" id="SM00220">
    <property type="entry name" value="S_TKc"/>
    <property type="match status" value="1"/>
</dbReference>
<dbReference type="SUPFAM" id="SSF56112">
    <property type="entry name" value="Protein kinase-like (PK-like)"/>
    <property type="match status" value="1"/>
</dbReference>
<dbReference type="GO" id="GO:0005524">
    <property type="term" value="F:ATP binding"/>
    <property type="evidence" value="ECO:0007669"/>
    <property type="project" value="UniProtKB-UniRule"/>
</dbReference>
<evidence type="ECO:0000313" key="12">
    <source>
        <dbReference type="EMBL" id="QDT14960.1"/>
    </source>
</evidence>
<dbReference type="PROSITE" id="PS00107">
    <property type="entry name" value="PROTEIN_KINASE_ATP"/>
    <property type="match status" value="1"/>
</dbReference>
<feature type="compositionally biased region" description="Basic and acidic residues" evidence="10">
    <location>
        <begin position="116"/>
        <end position="129"/>
    </location>
</feature>
<keyword evidence="3" id="KW-0812">Transmembrane</keyword>
<gene>
    <name evidence="12" type="primary">prkC_1</name>
    <name evidence="12" type="ORF">CA12_10400</name>
</gene>
<accession>A0A517P6G6</accession>
<dbReference type="Pfam" id="PF06271">
    <property type="entry name" value="RDD"/>
    <property type="match status" value="1"/>
</dbReference>
<dbReference type="InterPro" id="IPR010432">
    <property type="entry name" value="RDD"/>
</dbReference>
<feature type="compositionally biased region" description="Low complexity" evidence="10">
    <location>
        <begin position="85"/>
        <end position="95"/>
    </location>
</feature>
<organism evidence="12 13">
    <name type="scientific">Alienimonas californiensis</name>
    <dbReference type="NCBI Taxonomy" id="2527989"/>
    <lineage>
        <taxon>Bacteria</taxon>
        <taxon>Pseudomonadati</taxon>
        <taxon>Planctomycetota</taxon>
        <taxon>Planctomycetia</taxon>
        <taxon>Planctomycetales</taxon>
        <taxon>Planctomycetaceae</taxon>
        <taxon>Alienimonas</taxon>
    </lineage>
</organism>
<evidence type="ECO:0000313" key="13">
    <source>
        <dbReference type="Proteomes" id="UP000318741"/>
    </source>
</evidence>
<feature type="domain" description="Protein kinase" evidence="11">
    <location>
        <begin position="198"/>
        <end position="510"/>
    </location>
</feature>
<feature type="region of interest" description="Disordered" evidence="10">
    <location>
        <begin position="168"/>
        <end position="193"/>
    </location>
</feature>
<dbReference type="Proteomes" id="UP000318741">
    <property type="component" value="Chromosome"/>
</dbReference>
<feature type="compositionally biased region" description="Polar residues" evidence="10">
    <location>
        <begin position="254"/>
        <end position="269"/>
    </location>
</feature>
<dbReference type="Gene3D" id="1.10.510.10">
    <property type="entry name" value="Transferase(Phosphotransferase) domain 1"/>
    <property type="match status" value="1"/>
</dbReference>
<dbReference type="PANTHER" id="PTHR43289:SF6">
    <property type="entry name" value="SERINE_THREONINE-PROTEIN KINASE NEKL-3"/>
    <property type="match status" value="1"/>
</dbReference>